<keyword evidence="6" id="KW-0406">Ion transport</keyword>
<dbReference type="GO" id="GO:0006826">
    <property type="term" value="P:iron ion transport"/>
    <property type="evidence" value="ECO:0007669"/>
    <property type="project" value="UniProtKB-KW"/>
</dbReference>
<keyword evidence="14" id="KW-1185">Reference proteome</keyword>
<protein>
    <submittedName>
        <fullName evidence="13">Cation diffusion facilitator family transporter</fullName>
    </submittedName>
</protein>
<keyword evidence="7 10" id="KW-1133">Transmembrane helix</keyword>
<dbReference type="PANTHER" id="PTHR43840">
    <property type="entry name" value="MITOCHONDRIAL METAL TRANSPORTER 1-RELATED"/>
    <property type="match status" value="1"/>
</dbReference>
<proteinExistence type="inferred from homology"/>
<dbReference type="GO" id="GO:0008324">
    <property type="term" value="F:monoatomic cation transmembrane transporter activity"/>
    <property type="evidence" value="ECO:0007669"/>
    <property type="project" value="InterPro"/>
</dbReference>
<evidence type="ECO:0000256" key="5">
    <source>
        <dbReference type="ARBA" id="ARBA00022692"/>
    </source>
</evidence>
<dbReference type="Gene3D" id="3.30.70.1350">
    <property type="entry name" value="Cation efflux protein, cytoplasmic domain"/>
    <property type="match status" value="1"/>
</dbReference>
<dbReference type="InterPro" id="IPR027470">
    <property type="entry name" value="Cation_efflux_CTD"/>
</dbReference>
<dbReference type="SUPFAM" id="SSF160240">
    <property type="entry name" value="Cation efflux protein cytoplasmic domain-like"/>
    <property type="match status" value="1"/>
</dbReference>
<evidence type="ECO:0000256" key="9">
    <source>
        <dbReference type="SAM" id="MobiDB-lite"/>
    </source>
</evidence>
<keyword evidence="6" id="KW-0864">Zinc transport</keyword>
<dbReference type="FunFam" id="1.20.1510.10:FF:000006">
    <property type="entry name" value="Divalent cation efflux transporter"/>
    <property type="match status" value="1"/>
</dbReference>
<evidence type="ECO:0000259" key="12">
    <source>
        <dbReference type="Pfam" id="PF16916"/>
    </source>
</evidence>
<evidence type="ECO:0000256" key="10">
    <source>
        <dbReference type="SAM" id="Phobius"/>
    </source>
</evidence>
<dbReference type="InterPro" id="IPR027469">
    <property type="entry name" value="Cation_efflux_TMD_sf"/>
</dbReference>
<evidence type="ECO:0000256" key="3">
    <source>
        <dbReference type="ARBA" id="ARBA00022448"/>
    </source>
</evidence>
<dbReference type="EMBL" id="JACHXQ010000002">
    <property type="protein sequence ID" value="MBB3183206.1"/>
    <property type="molecule type" value="Genomic_DNA"/>
</dbReference>
<evidence type="ECO:0000256" key="2">
    <source>
        <dbReference type="ARBA" id="ARBA00010212"/>
    </source>
</evidence>
<dbReference type="Pfam" id="PF16916">
    <property type="entry name" value="ZT_dimer"/>
    <property type="match status" value="1"/>
</dbReference>
<reference evidence="13 14" key="1">
    <citation type="submission" date="2020-08" db="EMBL/GenBank/DDBJ databases">
        <title>Genomic Encyclopedia of Type Strains, Phase III (KMG-III): the genomes of soil and plant-associated and newly described type strains.</title>
        <authorList>
            <person name="Whitman W."/>
        </authorList>
    </citation>
    <scope>NUCLEOTIDE SEQUENCE [LARGE SCALE GENOMIC DNA]</scope>
    <source>
        <strain evidence="13 14">CECT 7341</strain>
    </source>
</reference>
<keyword evidence="8 10" id="KW-0472">Membrane</keyword>
<evidence type="ECO:0000313" key="14">
    <source>
        <dbReference type="Proteomes" id="UP000563050"/>
    </source>
</evidence>
<evidence type="ECO:0000313" key="13">
    <source>
        <dbReference type="EMBL" id="MBB3183206.1"/>
    </source>
</evidence>
<evidence type="ECO:0000256" key="1">
    <source>
        <dbReference type="ARBA" id="ARBA00004141"/>
    </source>
</evidence>
<organism evidence="13 14">
    <name type="scientific">Halomonas fontilapidosi</name>
    <dbReference type="NCBI Taxonomy" id="616675"/>
    <lineage>
        <taxon>Bacteria</taxon>
        <taxon>Pseudomonadati</taxon>
        <taxon>Pseudomonadota</taxon>
        <taxon>Gammaproteobacteria</taxon>
        <taxon>Oceanospirillales</taxon>
        <taxon>Halomonadaceae</taxon>
        <taxon>Halomonas</taxon>
    </lineage>
</organism>
<dbReference type="Pfam" id="PF01545">
    <property type="entry name" value="Cation_efflux"/>
    <property type="match status" value="1"/>
</dbReference>
<name>A0A7W5DHU4_9GAMM</name>
<dbReference type="GO" id="GO:0016020">
    <property type="term" value="C:membrane"/>
    <property type="evidence" value="ECO:0007669"/>
    <property type="project" value="UniProtKB-SubCell"/>
</dbReference>
<gene>
    <name evidence="13" type="ORF">FHR95_000747</name>
</gene>
<feature type="transmembrane region" description="Helical" evidence="10">
    <location>
        <begin position="147"/>
        <end position="167"/>
    </location>
</feature>
<comment type="subcellular location">
    <subcellularLocation>
        <location evidence="1">Membrane</location>
        <topology evidence="1">Multi-pass membrane protein</topology>
    </subcellularLocation>
</comment>
<dbReference type="InterPro" id="IPR036837">
    <property type="entry name" value="Cation_efflux_CTD_sf"/>
</dbReference>
<keyword evidence="6" id="KW-0862">Zinc</keyword>
<dbReference type="InterPro" id="IPR050291">
    <property type="entry name" value="CDF_Transporter"/>
</dbReference>
<evidence type="ECO:0000256" key="6">
    <source>
        <dbReference type="ARBA" id="ARBA00022906"/>
    </source>
</evidence>
<feature type="transmembrane region" description="Helical" evidence="10">
    <location>
        <begin position="188"/>
        <end position="206"/>
    </location>
</feature>
<keyword evidence="3" id="KW-0813">Transport</keyword>
<comment type="similarity">
    <text evidence="2">Belongs to the cation diffusion facilitator (CDF) transporter (TC 2.A.4) family. FieF subfamily.</text>
</comment>
<dbReference type="InterPro" id="IPR002524">
    <property type="entry name" value="Cation_efflux"/>
</dbReference>
<dbReference type="GO" id="GO:0006829">
    <property type="term" value="P:zinc ion transport"/>
    <property type="evidence" value="ECO:0007669"/>
    <property type="project" value="UniProtKB-KW"/>
</dbReference>
<feature type="domain" description="Cation efflux protein cytoplasmic" evidence="12">
    <location>
        <begin position="242"/>
        <end position="319"/>
    </location>
</feature>
<comment type="caution">
    <text evidence="13">The sequence shown here is derived from an EMBL/GenBank/DDBJ whole genome shotgun (WGS) entry which is preliminary data.</text>
</comment>
<keyword evidence="5 10" id="KW-0812">Transmembrane</keyword>
<evidence type="ECO:0000256" key="7">
    <source>
        <dbReference type="ARBA" id="ARBA00022989"/>
    </source>
</evidence>
<evidence type="ECO:0000256" key="4">
    <source>
        <dbReference type="ARBA" id="ARBA00022496"/>
    </source>
</evidence>
<dbReference type="InterPro" id="IPR058533">
    <property type="entry name" value="Cation_efflux_TM"/>
</dbReference>
<evidence type="ECO:0000256" key="8">
    <source>
        <dbReference type="ARBA" id="ARBA00023136"/>
    </source>
</evidence>
<dbReference type="SUPFAM" id="SSF161111">
    <property type="entry name" value="Cation efflux protein transmembrane domain-like"/>
    <property type="match status" value="1"/>
</dbReference>
<sequence length="412" mass="44531">MSKRKRVERGTTQESSDLDAPARSSQQPAVDRAAQTREAHKVTLIGAAIDGVVGVAKMVAGVMVGSAALVADGIHSFSDILTDLFVVAATHFGRQEPDSNHPYGHGRIETLATLWLGSVLIFVAGGIAWASIARLVGGAAVPAPGPWAIGVAVAALLAKEWIFRYTLRVARRVKSRLLEANAWHSRSDALSTVVVLVGLVAAQFGVGWMDAVAAIVVGLMVGQVGGRLLWESSQELIDTALPRAQREHMRDIAERVPHVNGVHDLRTRKLGSEVVLDLHVVVPPRVTVSEAHEIGNEVSRRLREASPELADVTFHIDPEDDSGELEHSLRPGLPLRSDVVELLDGAWRELSIWHARVALDLHYLDNQVDVSFYVNALPEGQTLEGAAGELREAARTLDWIGRLRVWLGPGKG</sequence>
<feature type="domain" description="Cation efflux protein transmembrane" evidence="11">
    <location>
        <begin position="44"/>
        <end position="237"/>
    </location>
</feature>
<feature type="region of interest" description="Disordered" evidence="9">
    <location>
        <begin position="1"/>
        <end position="33"/>
    </location>
</feature>
<dbReference type="PANTHER" id="PTHR43840:SF15">
    <property type="entry name" value="MITOCHONDRIAL METAL TRANSPORTER 1-RELATED"/>
    <property type="match status" value="1"/>
</dbReference>
<feature type="transmembrane region" description="Helical" evidence="10">
    <location>
        <begin position="114"/>
        <end position="135"/>
    </location>
</feature>
<dbReference type="Proteomes" id="UP000563050">
    <property type="component" value="Unassembled WGS sequence"/>
</dbReference>
<accession>A0A7W5DHU4</accession>
<dbReference type="AlphaFoldDB" id="A0A7W5DHU4"/>
<keyword evidence="4" id="KW-0408">Iron</keyword>
<dbReference type="Gene3D" id="1.20.1510.10">
    <property type="entry name" value="Cation efflux protein transmembrane domain"/>
    <property type="match status" value="1"/>
</dbReference>
<evidence type="ECO:0000259" key="11">
    <source>
        <dbReference type="Pfam" id="PF01545"/>
    </source>
</evidence>
<keyword evidence="4" id="KW-0410">Iron transport</keyword>
<dbReference type="NCBIfam" id="TIGR01297">
    <property type="entry name" value="CDF"/>
    <property type="match status" value="1"/>
</dbReference>